<evidence type="ECO:0000256" key="1">
    <source>
        <dbReference type="ARBA" id="ARBA00004994"/>
    </source>
</evidence>
<keyword evidence="14" id="KW-1185">Reference proteome</keyword>
<evidence type="ECO:0000256" key="2">
    <source>
        <dbReference type="ARBA" id="ARBA00007870"/>
    </source>
</evidence>
<dbReference type="PANTHER" id="PTHR21708:SF26">
    <property type="entry name" value="2-DEHYDROPANTOATE 2-REDUCTASE"/>
    <property type="match status" value="1"/>
</dbReference>
<keyword evidence="5 10" id="KW-0566">Pantothenate biosynthesis</keyword>
<evidence type="ECO:0000256" key="8">
    <source>
        <dbReference type="ARBA" id="ARBA00032024"/>
    </source>
</evidence>
<dbReference type="UniPathway" id="UPA00028">
    <property type="reaction ID" value="UER00004"/>
</dbReference>
<dbReference type="EC" id="1.1.1.169" evidence="3 10"/>
<comment type="similarity">
    <text evidence="2 10">Belongs to the ketopantoate reductase family.</text>
</comment>
<dbReference type="KEGG" id="daer:H9K75_02110"/>
<dbReference type="Pfam" id="PF08546">
    <property type="entry name" value="ApbA_C"/>
    <property type="match status" value="1"/>
</dbReference>
<evidence type="ECO:0000256" key="9">
    <source>
        <dbReference type="ARBA" id="ARBA00048793"/>
    </source>
</evidence>
<dbReference type="GO" id="GO:0005737">
    <property type="term" value="C:cytoplasm"/>
    <property type="evidence" value="ECO:0007669"/>
    <property type="project" value="TreeGrafter"/>
</dbReference>
<organism evidence="13 14">
    <name type="scientific">Diaphorobacter aerolatus</name>
    <dbReference type="NCBI Taxonomy" id="1288495"/>
    <lineage>
        <taxon>Bacteria</taxon>
        <taxon>Pseudomonadati</taxon>
        <taxon>Pseudomonadota</taxon>
        <taxon>Betaproteobacteria</taxon>
        <taxon>Burkholderiales</taxon>
        <taxon>Comamonadaceae</taxon>
        <taxon>Diaphorobacter</taxon>
    </lineage>
</organism>
<accession>A0A7H0GL26</accession>
<evidence type="ECO:0000313" key="14">
    <source>
        <dbReference type="Proteomes" id="UP000516028"/>
    </source>
</evidence>
<dbReference type="InterPro" id="IPR003710">
    <property type="entry name" value="ApbA"/>
</dbReference>
<dbReference type="InterPro" id="IPR013752">
    <property type="entry name" value="KPA_reductase"/>
</dbReference>
<gene>
    <name evidence="13" type="ORF">H9K75_02110</name>
</gene>
<dbReference type="PANTHER" id="PTHR21708">
    <property type="entry name" value="PROBABLE 2-DEHYDROPANTOATE 2-REDUCTASE"/>
    <property type="match status" value="1"/>
</dbReference>
<evidence type="ECO:0000256" key="5">
    <source>
        <dbReference type="ARBA" id="ARBA00022655"/>
    </source>
</evidence>
<dbReference type="GO" id="GO:0008677">
    <property type="term" value="F:2-dehydropantoate 2-reductase activity"/>
    <property type="evidence" value="ECO:0007669"/>
    <property type="project" value="UniProtKB-EC"/>
</dbReference>
<dbReference type="InterPro" id="IPR013328">
    <property type="entry name" value="6PGD_dom2"/>
</dbReference>
<keyword evidence="7 10" id="KW-0560">Oxidoreductase</keyword>
<dbReference type="InterPro" id="IPR008927">
    <property type="entry name" value="6-PGluconate_DH-like_C_sf"/>
</dbReference>
<feature type="domain" description="Ketopantoate reductase C-terminal" evidence="12">
    <location>
        <begin position="177"/>
        <end position="301"/>
    </location>
</feature>
<comment type="catalytic activity">
    <reaction evidence="9 10">
        <text>(R)-pantoate + NADP(+) = 2-dehydropantoate + NADPH + H(+)</text>
        <dbReference type="Rhea" id="RHEA:16233"/>
        <dbReference type="ChEBI" id="CHEBI:11561"/>
        <dbReference type="ChEBI" id="CHEBI:15378"/>
        <dbReference type="ChEBI" id="CHEBI:15980"/>
        <dbReference type="ChEBI" id="CHEBI:57783"/>
        <dbReference type="ChEBI" id="CHEBI:58349"/>
        <dbReference type="EC" id="1.1.1.169"/>
    </reaction>
</comment>
<dbReference type="EMBL" id="CP060783">
    <property type="protein sequence ID" value="QNP48992.1"/>
    <property type="molecule type" value="Genomic_DNA"/>
</dbReference>
<name>A0A7H0GL26_9BURK</name>
<evidence type="ECO:0000256" key="10">
    <source>
        <dbReference type="RuleBase" id="RU362068"/>
    </source>
</evidence>
<dbReference type="Gene3D" id="3.40.50.720">
    <property type="entry name" value="NAD(P)-binding Rossmann-like Domain"/>
    <property type="match status" value="1"/>
</dbReference>
<dbReference type="InterPro" id="IPR051402">
    <property type="entry name" value="KPR-Related"/>
</dbReference>
<comment type="pathway">
    <text evidence="1 10">Cofactor biosynthesis; (R)-pantothenate biosynthesis; (R)-pantoate from 3-methyl-2-oxobutanoate: step 2/2.</text>
</comment>
<comment type="function">
    <text evidence="10">Catalyzes the NADPH-dependent reduction of ketopantoate into pantoic acid.</text>
</comment>
<dbReference type="RefSeq" id="WP_187724584.1">
    <property type="nucleotide sequence ID" value="NZ_CP060783.1"/>
</dbReference>
<dbReference type="FunFam" id="1.10.1040.10:FF:000017">
    <property type="entry name" value="2-dehydropantoate 2-reductase"/>
    <property type="match status" value="1"/>
</dbReference>
<dbReference type="SUPFAM" id="SSF51735">
    <property type="entry name" value="NAD(P)-binding Rossmann-fold domains"/>
    <property type="match status" value="1"/>
</dbReference>
<sequence>MKIAIMGCGAMGSVYAGLLARAGHDVIAISRSAEHVDAIHRDGLQLSGPLGEHSVPMRAYRHAPDESVDLVILAVKAADVKRAATQSLPMLGEQTVMLTIQNGLGAADTVASVVGADRLIVGIASGFGASLQGPGKAHHNAMQAMRFGAYAGLPAKRVEDVAEAWRSAGFDVQAVEDIKAMQWEKLICNVAYSAPCALTGMTVGEVMDDPEMGPVSRAAAVEAWTVAKALGIRITAADPVALVREFGARMPHAKPSALQDHEARRCSEIDVINGAVPRQAASVGVKTPVNSTLVSLVKARERQWQR</sequence>
<dbReference type="Proteomes" id="UP000516028">
    <property type="component" value="Chromosome"/>
</dbReference>
<evidence type="ECO:0000259" key="12">
    <source>
        <dbReference type="Pfam" id="PF08546"/>
    </source>
</evidence>
<keyword evidence="6 10" id="KW-0521">NADP</keyword>
<dbReference type="AlphaFoldDB" id="A0A7H0GL26"/>
<feature type="domain" description="Ketopantoate reductase N-terminal" evidence="11">
    <location>
        <begin position="3"/>
        <end position="151"/>
    </location>
</feature>
<dbReference type="InterPro" id="IPR036291">
    <property type="entry name" value="NAD(P)-bd_dom_sf"/>
</dbReference>
<reference evidence="13 14" key="1">
    <citation type="submission" date="2020-08" db="EMBL/GenBank/DDBJ databases">
        <title>Genome sequence of Diaphorobacter aerolatus KACC 16536T.</title>
        <authorList>
            <person name="Hyun D.-W."/>
            <person name="Bae J.-W."/>
        </authorList>
    </citation>
    <scope>NUCLEOTIDE SEQUENCE [LARGE SCALE GENOMIC DNA]</scope>
    <source>
        <strain evidence="13 14">KACC 16536</strain>
    </source>
</reference>
<dbReference type="SUPFAM" id="SSF48179">
    <property type="entry name" value="6-phosphogluconate dehydrogenase C-terminal domain-like"/>
    <property type="match status" value="1"/>
</dbReference>
<proteinExistence type="inferred from homology"/>
<protein>
    <recommendedName>
        <fullName evidence="4 10">2-dehydropantoate 2-reductase</fullName>
        <ecNumber evidence="3 10">1.1.1.169</ecNumber>
    </recommendedName>
    <alternativeName>
        <fullName evidence="8 10">Ketopantoate reductase</fullName>
    </alternativeName>
</protein>
<dbReference type="NCBIfam" id="TIGR00745">
    <property type="entry name" value="apbA_panE"/>
    <property type="match status" value="1"/>
</dbReference>
<evidence type="ECO:0000259" key="11">
    <source>
        <dbReference type="Pfam" id="PF02558"/>
    </source>
</evidence>
<dbReference type="GO" id="GO:0015940">
    <property type="term" value="P:pantothenate biosynthetic process"/>
    <property type="evidence" value="ECO:0007669"/>
    <property type="project" value="UniProtKB-UniPathway"/>
</dbReference>
<dbReference type="InterPro" id="IPR013332">
    <property type="entry name" value="KPR_N"/>
</dbReference>
<dbReference type="Pfam" id="PF02558">
    <property type="entry name" value="ApbA"/>
    <property type="match status" value="1"/>
</dbReference>
<dbReference type="Gene3D" id="1.10.1040.10">
    <property type="entry name" value="N-(1-d-carboxylethyl)-l-norvaline Dehydrogenase, domain 2"/>
    <property type="match status" value="1"/>
</dbReference>
<evidence type="ECO:0000256" key="7">
    <source>
        <dbReference type="ARBA" id="ARBA00023002"/>
    </source>
</evidence>
<evidence type="ECO:0000256" key="3">
    <source>
        <dbReference type="ARBA" id="ARBA00013014"/>
    </source>
</evidence>
<evidence type="ECO:0000256" key="4">
    <source>
        <dbReference type="ARBA" id="ARBA00019465"/>
    </source>
</evidence>
<evidence type="ECO:0000256" key="6">
    <source>
        <dbReference type="ARBA" id="ARBA00022857"/>
    </source>
</evidence>
<evidence type="ECO:0000313" key="13">
    <source>
        <dbReference type="EMBL" id="QNP48992.1"/>
    </source>
</evidence>